<organism evidence="8 9">
    <name type="scientific">Hymenobacter sediminicola</name>
    <dbReference type="NCBI Taxonomy" id="2761579"/>
    <lineage>
        <taxon>Bacteria</taxon>
        <taxon>Pseudomonadati</taxon>
        <taxon>Bacteroidota</taxon>
        <taxon>Cytophagia</taxon>
        <taxon>Cytophagales</taxon>
        <taxon>Hymenobacteraceae</taxon>
        <taxon>Hymenobacter</taxon>
    </lineage>
</organism>
<reference evidence="8 9" key="1">
    <citation type="submission" date="2020-08" db="EMBL/GenBank/DDBJ databases">
        <title>Hymenobacter sp. S2-20-2 genome sequencing.</title>
        <authorList>
            <person name="Jin L."/>
        </authorList>
    </citation>
    <scope>NUCLEOTIDE SEQUENCE [LARGE SCALE GENOMIC DNA]</scope>
    <source>
        <strain evidence="8 9">S2-20-2</strain>
    </source>
</reference>
<evidence type="ECO:0000313" key="9">
    <source>
        <dbReference type="Proteomes" id="UP000515489"/>
    </source>
</evidence>
<evidence type="ECO:0008006" key="10">
    <source>
        <dbReference type="Google" id="ProtNLM"/>
    </source>
</evidence>
<dbReference type="Gene3D" id="2.40.160.60">
    <property type="entry name" value="Outer membrane protein transport protein (OMPP1/FadL/TodX)"/>
    <property type="match status" value="1"/>
</dbReference>
<protein>
    <recommendedName>
        <fullName evidence="10">Outer membrane protein transport protein</fullName>
    </recommendedName>
</protein>
<dbReference type="AlphaFoldDB" id="A0A7G7W7C2"/>
<dbReference type="GO" id="GO:0009279">
    <property type="term" value="C:cell outer membrane"/>
    <property type="evidence" value="ECO:0007669"/>
    <property type="project" value="UniProtKB-SubCell"/>
</dbReference>
<evidence type="ECO:0000256" key="3">
    <source>
        <dbReference type="ARBA" id="ARBA00022452"/>
    </source>
</evidence>
<keyword evidence="5" id="KW-0732">Signal</keyword>
<evidence type="ECO:0000256" key="7">
    <source>
        <dbReference type="ARBA" id="ARBA00023237"/>
    </source>
</evidence>
<evidence type="ECO:0000256" key="6">
    <source>
        <dbReference type="ARBA" id="ARBA00023136"/>
    </source>
</evidence>
<evidence type="ECO:0000313" key="8">
    <source>
        <dbReference type="EMBL" id="QNH62265.1"/>
    </source>
</evidence>
<proteinExistence type="inferred from homology"/>
<evidence type="ECO:0000256" key="1">
    <source>
        <dbReference type="ARBA" id="ARBA00004571"/>
    </source>
</evidence>
<keyword evidence="6" id="KW-0472">Membrane</keyword>
<evidence type="ECO:0000256" key="2">
    <source>
        <dbReference type="ARBA" id="ARBA00008163"/>
    </source>
</evidence>
<accession>A0A7G7W7C2</accession>
<comment type="similarity">
    <text evidence="2">Belongs to the OmpP1/FadL family.</text>
</comment>
<keyword evidence="7" id="KW-0998">Cell outer membrane</keyword>
<comment type="subcellular location">
    <subcellularLocation>
        <location evidence="1">Cell outer membrane</location>
        <topology evidence="1">Multi-pass membrane protein</topology>
    </subcellularLocation>
</comment>
<name>A0A7G7W7C2_9BACT</name>
<sequence length="448" mass="48270">MLNSKYAGLLGLTVLSLAGATRGHGQSLGNSPYSRLGLGDTYFNAGGVRQMGMGGAGIAAPNGVQVNELNPALLFYMNRTTWEATAIGQYKTVSNSVTSQKTGSGKLGYLALAIPLSSRWGAALGLKPFSSVDFESNELTRVNNNPTLAQVLNRYSGEGELSEAYIAQGVRIAKGLSVGVAASYVFGSIDMSTATQVIPDVVTSDNELEKTILLDHIHYSDFKFRGGAHYRGKFAKTLSYNLGATYGFQTKLNGERALTLNRQSAVGSQIGENIILESGEGKATVPALAQFGISIDNNKSWSANIDVAQQQWSKFRAFNERGGTVGVPLDDTWRAAVGGEFAPDPSSVENYFKRVTYRAGLSVAQMPYRPGGQVLYDRAVSWGFSFPVSASALDATTLNLGFAYGQRGNTDVRQLSTGLTERNVKESYIRAQLGISLNNRWFIKRRIE</sequence>
<dbReference type="Pfam" id="PF03349">
    <property type="entry name" value="Toluene_X"/>
    <property type="match status" value="1"/>
</dbReference>
<dbReference type="KEGG" id="hsk:H4317_00065"/>
<keyword evidence="3" id="KW-1134">Transmembrane beta strand</keyword>
<gene>
    <name evidence="8" type="ORF">H4317_00065</name>
</gene>
<keyword evidence="9" id="KW-1185">Reference proteome</keyword>
<keyword evidence="4" id="KW-0812">Transmembrane</keyword>
<evidence type="ECO:0000256" key="5">
    <source>
        <dbReference type="ARBA" id="ARBA00022729"/>
    </source>
</evidence>
<evidence type="ECO:0000256" key="4">
    <source>
        <dbReference type="ARBA" id="ARBA00022692"/>
    </source>
</evidence>
<dbReference type="RefSeq" id="WP_185888179.1">
    <property type="nucleotide sequence ID" value="NZ_CP060202.1"/>
</dbReference>
<dbReference type="EMBL" id="CP060202">
    <property type="protein sequence ID" value="QNH62265.1"/>
    <property type="molecule type" value="Genomic_DNA"/>
</dbReference>
<dbReference type="Proteomes" id="UP000515489">
    <property type="component" value="Chromosome"/>
</dbReference>
<dbReference type="InterPro" id="IPR005017">
    <property type="entry name" value="OMPP1/FadL/TodX"/>
</dbReference>
<dbReference type="SUPFAM" id="SSF56935">
    <property type="entry name" value="Porins"/>
    <property type="match status" value="1"/>
</dbReference>